<proteinExistence type="predicted"/>
<dbReference type="Pfam" id="PF07690">
    <property type="entry name" value="MFS_1"/>
    <property type="match status" value="2"/>
</dbReference>
<feature type="transmembrane region" description="Helical" evidence="2">
    <location>
        <begin position="236"/>
        <end position="255"/>
    </location>
</feature>
<evidence type="ECO:0000313" key="3">
    <source>
        <dbReference type="EMBL" id="KKA24926.1"/>
    </source>
</evidence>
<feature type="transmembrane region" description="Helical" evidence="2">
    <location>
        <begin position="371"/>
        <end position="393"/>
    </location>
</feature>
<organism evidence="3 4">
    <name type="scientific">Rasamsonia emersonii (strain ATCC 16479 / CBS 393.64 / IMI 116815)</name>
    <dbReference type="NCBI Taxonomy" id="1408163"/>
    <lineage>
        <taxon>Eukaryota</taxon>
        <taxon>Fungi</taxon>
        <taxon>Dikarya</taxon>
        <taxon>Ascomycota</taxon>
        <taxon>Pezizomycotina</taxon>
        <taxon>Eurotiomycetes</taxon>
        <taxon>Eurotiomycetidae</taxon>
        <taxon>Eurotiales</taxon>
        <taxon>Trichocomaceae</taxon>
        <taxon>Rasamsonia</taxon>
    </lineage>
</organism>
<dbReference type="AlphaFoldDB" id="A0A0F4Z4A1"/>
<dbReference type="EMBL" id="LASV01000042">
    <property type="protein sequence ID" value="KKA24926.1"/>
    <property type="molecule type" value="Genomic_DNA"/>
</dbReference>
<evidence type="ECO:0000256" key="1">
    <source>
        <dbReference type="ARBA" id="ARBA00004141"/>
    </source>
</evidence>
<feature type="transmembrane region" description="Helical" evidence="2">
    <location>
        <begin position="196"/>
        <end position="216"/>
    </location>
</feature>
<keyword evidence="4" id="KW-1185">Reference proteome</keyword>
<dbReference type="SUPFAM" id="SSF103473">
    <property type="entry name" value="MFS general substrate transporter"/>
    <property type="match status" value="2"/>
</dbReference>
<feature type="transmembrane region" description="Helical" evidence="2">
    <location>
        <begin position="519"/>
        <end position="541"/>
    </location>
</feature>
<comment type="subcellular location">
    <subcellularLocation>
        <location evidence="1">Membrane</location>
        <topology evidence="1">Multi-pass membrane protein</topology>
    </subcellularLocation>
</comment>
<dbReference type="PANTHER" id="PTHR23524:SF1">
    <property type="entry name" value="MRH DOMAIN-CONTAINING PROTEIN-RELATED"/>
    <property type="match status" value="1"/>
</dbReference>
<evidence type="ECO:0000256" key="2">
    <source>
        <dbReference type="SAM" id="Phobius"/>
    </source>
</evidence>
<dbReference type="Gene3D" id="1.20.1250.20">
    <property type="entry name" value="MFS general substrate transporter like domains"/>
    <property type="match status" value="1"/>
</dbReference>
<feature type="transmembrane region" description="Helical" evidence="2">
    <location>
        <begin position="20"/>
        <end position="43"/>
    </location>
</feature>
<feature type="transmembrane region" description="Helical" evidence="2">
    <location>
        <begin position="316"/>
        <end position="338"/>
    </location>
</feature>
<keyword evidence="2" id="KW-1133">Transmembrane helix</keyword>
<reference evidence="3 4" key="1">
    <citation type="submission" date="2015-04" db="EMBL/GenBank/DDBJ databases">
        <authorList>
            <person name="Heijne W.H."/>
            <person name="Fedorova N.D."/>
            <person name="Nierman W.C."/>
            <person name="Vollebregt A.W."/>
            <person name="Zhao Z."/>
            <person name="Wu L."/>
            <person name="Kumar M."/>
            <person name="Stam H."/>
            <person name="van den Berg M.A."/>
            <person name="Pel H.J."/>
        </authorList>
    </citation>
    <scope>NUCLEOTIDE SEQUENCE [LARGE SCALE GENOMIC DNA]</scope>
    <source>
        <strain evidence="3 4">CBS 393.64</strain>
    </source>
</reference>
<keyword evidence="2" id="KW-0472">Membrane</keyword>
<protein>
    <submittedName>
        <fullName evidence="3">MFS transporter</fullName>
    </submittedName>
</protein>
<dbReference type="InterPro" id="IPR036259">
    <property type="entry name" value="MFS_trans_sf"/>
</dbReference>
<dbReference type="OrthoDB" id="18110at2759"/>
<comment type="caution">
    <text evidence="3">The sequence shown here is derived from an EMBL/GenBank/DDBJ whole genome shotgun (WGS) entry which is preliminary data.</text>
</comment>
<dbReference type="STRING" id="1408163.A0A0F4Z4A1"/>
<dbReference type="InterPro" id="IPR011701">
    <property type="entry name" value="MFS"/>
</dbReference>
<feature type="transmembrane region" description="Helical" evidence="2">
    <location>
        <begin position="83"/>
        <end position="104"/>
    </location>
</feature>
<feature type="transmembrane region" description="Helical" evidence="2">
    <location>
        <begin position="547"/>
        <end position="567"/>
    </location>
</feature>
<dbReference type="GO" id="GO:0016020">
    <property type="term" value="C:membrane"/>
    <property type="evidence" value="ECO:0007669"/>
    <property type="project" value="UniProtKB-SubCell"/>
</dbReference>
<dbReference type="Proteomes" id="UP000053958">
    <property type="component" value="Unassembled WGS sequence"/>
</dbReference>
<dbReference type="RefSeq" id="XP_013331538.1">
    <property type="nucleotide sequence ID" value="XM_013476084.1"/>
</dbReference>
<sequence length="577" mass="60873">MAPQHPPLFTATRLQTATYLLAVCPFSIAFLVFLNSSVSFVVTDLIGLPHGEGDAVGTLGFADELLALVACPTWGLLSDRIGVRYVCTAGYAIIALALVLFVQAKNVYPQLLLGRLLFSLGGSAVSTMVTAVLPAVTGGEGSETRPGSDWGHRRSAQAWRTSLSSEMTITPARFERSLSRQKESPRNGKTASSSRLAGFVGLFAGCGALIALGGFLPLPARFEKSGSSPAEAVQKSYYVVAAVALAVAISCFVGLRNLPGEEEKGLRSLWRASTKIPAPDSYEDRINSISRISSIPYRKHLVRAFALGFEHPDISLGYVGGFVARASSVGISLFIPLFVNRYYRDSDLCHAMRNGLSARGLGDIKKSCPEAYILASILTGVSQLVALIAAPAFGYLSDRSRRYNVPLLFAALVGIVGYVTFPLLPSPQFKGPDGNGGVFVVMGLIGMSQIGAIVCSLGVLSNGVLNVGHAVQRTGTVSEAAQYDGAGEVSAEHDPLLGQPGNPPTDDLRHLKGSIAGMYSLYGGAGILLLTKLGGLLFDVLSAGVPFYIISMFNGILLVAGIGCGVWKYRTIAQSSE</sequence>
<accession>A0A0F4Z4A1</accession>
<name>A0A0F4Z4A1_RASE3</name>
<evidence type="ECO:0000313" key="4">
    <source>
        <dbReference type="Proteomes" id="UP000053958"/>
    </source>
</evidence>
<feature type="transmembrane region" description="Helical" evidence="2">
    <location>
        <begin position="405"/>
        <end position="424"/>
    </location>
</feature>
<keyword evidence="2" id="KW-0812">Transmembrane</keyword>
<gene>
    <name evidence="3" type="ORF">T310_1041</name>
</gene>
<feature type="transmembrane region" description="Helical" evidence="2">
    <location>
        <begin position="436"/>
        <end position="460"/>
    </location>
</feature>
<feature type="transmembrane region" description="Helical" evidence="2">
    <location>
        <begin position="116"/>
        <end position="136"/>
    </location>
</feature>
<dbReference type="GO" id="GO:0022857">
    <property type="term" value="F:transmembrane transporter activity"/>
    <property type="evidence" value="ECO:0007669"/>
    <property type="project" value="InterPro"/>
</dbReference>
<dbReference type="GeneID" id="25313393"/>
<dbReference type="PANTHER" id="PTHR23524">
    <property type="entry name" value="TRANSPORTER, PUTATIVE (AFU_ORTHOLOGUE AFUA_8G04850)-RELATED"/>
    <property type="match status" value="1"/>
</dbReference>
<feature type="transmembrane region" description="Helical" evidence="2">
    <location>
        <begin position="55"/>
        <end position="76"/>
    </location>
</feature>